<dbReference type="Pfam" id="PF01323">
    <property type="entry name" value="DSBA"/>
    <property type="match status" value="1"/>
</dbReference>
<dbReference type="Gene3D" id="3.40.30.10">
    <property type="entry name" value="Glutaredoxin"/>
    <property type="match status" value="1"/>
</dbReference>
<dbReference type="CDD" id="cd03024">
    <property type="entry name" value="DsbA_FrnE"/>
    <property type="match status" value="1"/>
</dbReference>
<evidence type="ECO:0000259" key="1">
    <source>
        <dbReference type="Pfam" id="PF01323"/>
    </source>
</evidence>
<gene>
    <name evidence="2" type="ORF">J2S74_002114</name>
</gene>
<protein>
    <submittedName>
        <fullName evidence="2">DsbA family dithiol-disulfide isomerase</fullName>
    </submittedName>
</protein>
<keyword evidence="3" id="KW-1185">Reference proteome</keyword>
<evidence type="ECO:0000313" key="3">
    <source>
        <dbReference type="Proteomes" id="UP001230005"/>
    </source>
</evidence>
<dbReference type="GO" id="GO:0016853">
    <property type="term" value="F:isomerase activity"/>
    <property type="evidence" value="ECO:0007669"/>
    <property type="project" value="UniProtKB-KW"/>
</dbReference>
<evidence type="ECO:0000313" key="2">
    <source>
        <dbReference type="EMBL" id="MDQ0254735.1"/>
    </source>
</evidence>
<dbReference type="SUPFAM" id="SSF52833">
    <property type="entry name" value="Thioredoxin-like"/>
    <property type="match status" value="1"/>
</dbReference>
<dbReference type="EMBL" id="JAUSUG010000007">
    <property type="protein sequence ID" value="MDQ0254735.1"/>
    <property type="molecule type" value="Genomic_DNA"/>
</dbReference>
<proteinExistence type="predicted"/>
<dbReference type="InterPro" id="IPR001853">
    <property type="entry name" value="DSBA-like_thioredoxin_dom"/>
</dbReference>
<dbReference type="PANTHER" id="PTHR13887:SF41">
    <property type="entry name" value="THIOREDOXIN SUPERFAMILY PROTEIN"/>
    <property type="match status" value="1"/>
</dbReference>
<organism evidence="2 3">
    <name type="scientific">Evansella vedderi</name>
    <dbReference type="NCBI Taxonomy" id="38282"/>
    <lineage>
        <taxon>Bacteria</taxon>
        <taxon>Bacillati</taxon>
        <taxon>Bacillota</taxon>
        <taxon>Bacilli</taxon>
        <taxon>Bacillales</taxon>
        <taxon>Bacillaceae</taxon>
        <taxon>Evansella</taxon>
    </lineage>
</organism>
<comment type="caution">
    <text evidence="2">The sequence shown here is derived from an EMBL/GenBank/DDBJ whole genome shotgun (WGS) entry which is preliminary data.</text>
</comment>
<feature type="domain" description="DSBA-like thioredoxin" evidence="1">
    <location>
        <begin position="2"/>
        <end position="170"/>
    </location>
</feature>
<dbReference type="InterPro" id="IPR036249">
    <property type="entry name" value="Thioredoxin-like_sf"/>
</dbReference>
<reference evidence="2 3" key="1">
    <citation type="submission" date="2023-07" db="EMBL/GenBank/DDBJ databases">
        <title>Genomic Encyclopedia of Type Strains, Phase IV (KMG-IV): sequencing the most valuable type-strain genomes for metagenomic binning, comparative biology and taxonomic classification.</title>
        <authorList>
            <person name="Goeker M."/>
        </authorList>
    </citation>
    <scope>NUCLEOTIDE SEQUENCE [LARGE SCALE GENOMIC DNA]</scope>
    <source>
        <strain evidence="2 3">DSM 9768</strain>
    </source>
</reference>
<dbReference type="Proteomes" id="UP001230005">
    <property type="component" value="Unassembled WGS sequence"/>
</dbReference>
<name>A0ABT9ZUX1_9BACI</name>
<sequence length="200" mass="22562">MVYRCFELDPTAERDIDYNIYEKLASKYGMSVEQARGSVQNMVKMAKEAGLDFQMDTLVLTNTFDAHRLTMFAKRKGLMQEMTERILKAHFTESMHIGDHTTLVNLAAEVGLNREEVSEMLKSTNMSEEVQKDKEAASKIGVNSVPFFLVNRKYAITGAQPTNVFVEALQKIKAEDVSLGSSKEQEGVRIDSKKGNKRLI</sequence>
<keyword evidence="2" id="KW-0413">Isomerase</keyword>
<accession>A0ABT9ZUX1</accession>
<dbReference type="PANTHER" id="PTHR13887">
    <property type="entry name" value="GLUTATHIONE S-TRANSFERASE KAPPA"/>
    <property type="match status" value="1"/>
</dbReference>